<gene>
    <name evidence="1" type="ORF">LOOC260_109690</name>
</gene>
<proteinExistence type="predicted"/>
<protein>
    <submittedName>
        <fullName evidence="1">Uncharacterized protein</fullName>
    </submittedName>
</protein>
<dbReference type="KEGG" id="lho:LOOC260_109690"/>
<accession>A0A0A1GX39</accession>
<sequence>MIIEYECQDMFSHETIATFDTYDEADNFMDAAYDMPDWWTMPAMTIVEVTDDEQ</sequence>
<evidence type="ECO:0000313" key="2">
    <source>
        <dbReference type="Proteomes" id="UP000031620"/>
    </source>
</evidence>
<dbReference type="RefSeq" id="WP_252902859.1">
    <property type="nucleotide sequence ID" value="NZ_BBAY01000051.1"/>
</dbReference>
<dbReference type="HOGENOM" id="CLU_3062857_0_0_9"/>
<organism evidence="1 2">
    <name type="scientific">Paucilactobacillus hokkaidonensis JCM 18461</name>
    <dbReference type="NCBI Taxonomy" id="1291742"/>
    <lineage>
        <taxon>Bacteria</taxon>
        <taxon>Bacillati</taxon>
        <taxon>Bacillota</taxon>
        <taxon>Bacilli</taxon>
        <taxon>Lactobacillales</taxon>
        <taxon>Lactobacillaceae</taxon>
        <taxon>Paucilactobacillus</taxon>
    </lineage>
</organism>
<name>A0A0A1GX39_9LACO</name>
<evidence type="ECO:0000313" key="1">
    <source>
        <dbReference type="EMBL" id="BAP85508.1"/>
    </source>
</evidence>
<dbReference type="AlphaFoldDB" id="A0A0A1GX39"/>
<reference evidence="1 2" key="1">
    <citation type="submission" date="2014-11" db="EMBL/GenBank/DDBJ databases">
        <title>Complete genome sequence and analysis of Lactobacillus hokkaidonensis LOOC260T.</title>
        <authorList>
            <person name="Tanizawa Y."/>
            <person name="Tohno M."/>
            <person name="Kaminuma E."/>
            <person name="Nakamura Y."/>
            <person name="Arita M."/>
        </authorList>
    </citation>
    <scope>NUCLEOTIDE SEQUENCE [LARGE SCALE GENOMIC DNA]</scope>
    <source>
        <strain evidence="1 2">LOOC260</strain>
    </source>
</reference>
<dbReference type="EMBL" id="AP014680">
    <property type="protein sequence ID" value="BAP85508.1"/>
    <property type="molecule type" value="Genomic_DNA"/>
</dbReference>
<dbReference type="Proteomes" id="UP000031620">
    <property type="component" value="Chromosome"/>
</dbReference>